<keyword evidence="4" id="KW-1185">Reference proteome</keyword>
<evidence type="ECO:0000313" key="3">
    <source>
        <dbReference type="EMBL" id="MFD1720324.1"/>
    </source>
</evidence>
<dbReference type="Proteomes" id="UP001597347">
    <property type="component" value="Unassembled WGS sequence"/>
</dbReference>
<sequence length="420" mass="44284">MSAPTQQRWHRRGGGAALGMLAIVILGVGLGFGRADVALLGLPLAATAAIALRRPVGTASLAVGTRVGDDAVVAEVRVAAPAGVDLVVLSSGAYEEPSTTVVVGARQARSMEARLPVLHSGPQEVLRVHGRVVAAGGDLVQHLEPAVARAVVAPARERVTSLVLPHRLTNRPGGHAARRLGDGLDFRDLAPFAPGDRLRRIDWRATARSPRSDSDLIVRRMDATAEAAAVIVLDSRDDVGAAIAEWASDRPARKGTSSLDLARPAAAAIAASYLEAGDRVAFHDLTRTGASARSGGGRRKLEQIRAVVTRTTARPGASITAPVLPAAAVVHLVSTFLDEDVADLAVLWRSAGHRVVAVDVLPAPSLEGADDAHRLAHRVLLLERADRLDRLRRVGVTVVPWQDADRDVLLRQAERARGPR</sequence>
<dbReference type="PANTHER" id="PTHR33608">
    <property type="entry name" value="BLL2464 PROTEIN"/>
    <property type="match status" value="1"/>
</dbReference>
<proteinExistence type="predicted"/>
<keyword evidence="1" id="KW-0472">Membrane</keyword>
<evidence type="ECO:0000259" key="2">
    <source>
        <dbReference type="Pfam" id="PF01882"/>
    </source>
</evidence>
<dbReference type="PANTHER" id="PTHR33608:SF14">
    <property type="entry name" value="POSSIBLE CONSERVED SECRETED PROTEIN"/>
    <property type="match status" value="1"/>
</dbReference>
<reference evidence="4" key="1">
    <citation type="journal article" date="2019" name="Int. J. Syst. Evol. Microbiol.">
        <title>The Global Catalogue of Microorganisms (GCM) 10K type strain sequencing project: providing services to taxonomists for standard genome sequencing and annotation.</title>
        <authorList>
            <consortium name="The Broad Institute Genomics Platform"/>
            <consortium name="The Broad Institute Genome Sequencing Center for Infectious Disease"/>
            <person name="Wu L."/>
            <person name="Ma J."/>
        </authorList>
    </citation>
    <scope>NUCLEOTIDE SEQUENCE [LARGE SCALE GENOMIC DNA]</scope>
    <source>
        <strain evidence="4">CGMCC 1.12471</strain>
    </source>
</reference>
<dbReference type="EMBL" id="JBHUEA010000002">
    <property type="protein sequence ID" value="MFD1720324.1"/>
    <property type="molecule type" value="Genomic_DNA"/>
</dbReference>
<name>A0ABW4LBN2_9MICO</name>
<feature type="transmembrane region" description="Helical" evidence="1">
    <location>
        <begin position="12"/>
        <end position="32"/>
    </location>
</feature>
<protein>
    <submittedName>
        <fullName evidence="3">DUF58 domain-containing protein</fullName>
    </submittedName>
</protein>
<feature type="domain" description="DUF58" evidence="2">
    <location>
        <begin position="191"/>
        <end position="361"/>
    </location>
</feature>
<accession>A0ABW4LBN2</accession>
<dbReference type="Pfam" id="PF01882">
    <property type="entry name" value="DUF58"/>
    <property type="match status" value="1"/>
</dbReference>
<gene>
    <name evidence="3" type="ORF">ACFSBI_02080</name>
</gene>
<organism evidence="3 4">
    <name type="scientific">Amnibacterium endophyticum</name>
    <dbReference type="NCBI Taxonomy" id="2109337"/>
    <lineage>
        <taxon>Bacteria</taxon>
        <taxon>Bacillati</taxon>
        <taxon>Actinomycetota</taxon>
        <taxon>Actinomycetes</taxon>
        <taxon>Micrococcales</taxon>
        <taxon>Microbacteriaceae</taxon>
        <taxon>Amnibacterium</taxon>
    </lineage>
</organism>
<keyword evidence="1" id="KW-1133">Transmembrane helix</keyword>
<comment type="caution">
    <text evidence="3">The sequence shown here is derived from an EMBL/GenBank/DDBJ whole genome shotgun (WGS) entry which is preliminary data.</text>
</comment>
<dbReference type="RefSeq" id="WP_377931528.1">
    <property type="nucleotide sequence ID" value="NZ_JBHUEA010000002.1"/>
</dbReference>
<evidence type="ECO:0000313" key="4">
    <source>
        <dbReference type="Proteomes" id="UP001597347"/>
    </source>
</evidence>
<dbReference type="InterPro" id="IPR002881">
    <property type="entry name" value="DUF58"/>
</dbReference>
<evidence type="ECO:0000256" key="1">
    <source>
        <dbReference type="SAM" id="Phobius"/>
    </source>
</evidence>
<keyword evidence="1" id="KW-0812">Transmembrane</keyword>